<evidence type="ECO:0000313" key="4">
    <source>
        <dbReference type="Proteomes" id="UP001054902"/>
    </source>
</evidence>
<protein>
    <recommendedName>
        <fullName evidence="5">TLC domain-containing protein</fullName>
    </recommendedName>
</protein>
<gene>
    <name evidence="3" type="ORF">CTEN210_11455</name>
</gene>
<keyword evidence="2" id="KW-0812">Transmembrane</keyword>
<feature type="transmembrane region" description="Helical" evidence="2">
    <location>
        <begin position="218"/>
        <end position="238"/>
    </location>
</feature>
<dbReference type="EMBL" id="BLLK01000047">
    <property type="protein sequence ID" value="GFH54979.1"/>
    <property type="molecule type" value="Genomic_DNA"/>
</dbReference>
<dbReference type="Proteomes" id="UP001054902">
    <property type="component" value="Unassembled WGS sequence"/>
</dbReference>
<dbReference type="AlphaFoldDB" id="A0AAD3H9J8"/>
<feature type="compositionally biased region" description="Basic residues" evidence="1">
    <location>
        <begin position="139"/>
        <end position="149"/>
    </location>
</feature>
<feature type="transmembrane region" description="Helical" evidence="2">
    <location>
        <begin position="367"/>
        <end position="385"/>
    </location>
</feature>
<comment type="caution">
    <text evidence="3">The sequence shown here is derived from an EMBL/GenBank/DDBJ whole genome shotgun (WGS) entry which is preliminary data.</text>
</comment>
<keyword evidence="2" id="KW-0472">Membrane</keyword>
<keyword evidence="4" id="KW-1185">Reference proteome</keyword>
<reference evidence="3 4" key="1">
    <citation type="journal article" date="2021" name="Sci. Rep.">
        <title>The genome of the diatom Chaetoceros tenuissimus carries an ancient integrated fragment of an extant virus.</title>
        <authorList>
            <person name="Hongo Y."/>
            <person name="Kimura K."/>
            <person name="Takaki Y."/>
            <person name="Yoshida Y."/>
            <person name="Baba S."/>
            <person name="Kobayashi G."/>
            <person name="Nagasaki K."/>
            <person name="Hano T."/>
            <person name="Tomaru Y."/>
        </authorList>
    </citation>
    <scope>NUCLEOTIDE SEQUENCE [LARGE SCALE GENOMIC DNA]</scope>
    <source>
        <strain evidence="3 4">NIES-3715</strain>
    </source>
</reference>
<evidence type="ECO:0000256" key="1">
    <source>
        <dbReference type="SAM" id="MobiDB-lite"/>
    </source>
</evidence>
<feature type="transmembrane region" description="Helical" evidence="2">
    <location>
        <begin position="162"/>
        <end position="178"/>
    </location>
</feature>
<feature type="region of interest" description="Disordered" evidence="1">
    <location>
        <begin position="132"/>
        <end position="152"/>
    </location>
</feature>
<evidence type="ECO:0000256" key="2">
    <source>
        <dbReference type="SAM" id="Phobius"/>
    </source>
</evidence>
<organism evidence="3 4">
    <name type="scientific">Chaetoceros tenuissimus</name>
    <dbReference type="NCBI Taxonomy" id="426638"/>
    <lineage>
        <taxon>Eukaryota</taxon>
        <taxon>Sar</taxon>
        <taxon>Stramenopiles</taxon>
        <taxon>Ochrophyta</taxon>
        <taxon>Bacillariophyta</taxon>
        <taxon>Coscinodiscophyceae</taxon>
        <taxon>Chaetocerotophycidae</taxon>
        <taxon>Chaetocerotales</taxon>
        <taxon>Chaetocerotaceae</taxon>
        <taxon>Chaetoceros</taxon>
    </lineage>
</organism>
<name>A0AAD3H9J8_9STRA</name>
<evidence type="ECO:0000313" key="3">
    <source>
        <dbReference type="EMBL" id="GFH54979.1"/>
    </source>
</evidence>
<keyword evidence="2" id="KW-1133">Transmembrane helix</keyword>
<evidence type="ECO:0008006" key="5">
    <source>
        <dbReference type="Google" id="ProtNLM"/>
    </source>
</evidence>
<feature type="transmembrane region" description="Helical" evidence="2">
    <location>
        <begin position="244"/>
        <end position="264"/>
    </location>
</feature>
<feature type="transmembrane region" description="Helical" evidence="2">
    <location>
        <begin position="276"/>
        <end position="294"/>
    </location>
</feature>
<sequence>MDVHVNTFGNAFGDVPHDISATTVDTDPDAADIKVKEEHNPFPFFISRVDEIVNQIDKSSGVDPIDPFGMDEQQCTNIYTETDEIADVDESSAYASLYVQDHVHVDDDETAFENEVLNLLFTLLAAGFPSRSKQSKTQAQKKRRNKKQKNTNVEQWMDPKKANILISAAIVTWIGTLYKYESPAVCKDVLVGSSIVLYICFLGAEILSFLINTDRPFVLAHFVLGLISQCSYIFMYAFRKDEFVYLWRSVFTGYYLFSMLLLVINPKLFFPSFYKFYTLHHSASFFIISAWLIASTDEWPQYLILAKSIWLTSDMWQYIMQIYRAIHNPDSGHFKKLQLFVFSIERVHRCLSYYHALVIGGGASSPFVIFVFATVISIGVFDTVIQINSMRKKK</sequence>
<accession>A0AAD3H9J8</accession>
<feature type="transmembrane region" description="Helical" evidence="2">
    <location>
        <begin position="190"/>
        <end position="211"/>
    </location>
</feature>
<proteinExistence type="predicted"/>